<keyword evidence="2" id="KW-1185">Reference proteome</keyword>
<sequence>MDFYLTMGCTSSKPKVCQKCNAHYSPVHRSYSMNKHIPIDKEECSIQLVSLTSSTLGSLRLDPMKQHIEDDELLFKKDDIDEEFEMGLIETKTWSQMINEKIPQVIPKTTIRTTSGGESESVNVWELMEDLEDTNLLASPHRVCNFSFHVLDNTPRLKSNCGVAQLKLVQQKKEKVILYFTSLRGVRKTYEDCCHVRMILKGLGVKIDERDVSMHAVFKEELKELLPGERCGGGVLLPRVFMGRKYIGGVDEICRMDEKRQLEKVVESCERVENGVCEGCGDVRFVPCETCYGSCKIYYEAENDEEDECGFQRCPDCNENGLIQCLICCDYHSSACMGLSIYKDEDDQSSGLS</sequence>
<protein>
    <submittedName>
        <fullName evidence="3">Uncharacterized protein At5g39865</fullName>
    </submittedName>
</protein>
<dbReference type="GeneID" id="107010021"/>
<reference evidence="3" key="2">
    <citation type="submission" date="2025-08" db="UniProtKB">
        <authorList>
            <consortium name="RefSeq"/>
        </authorList>
    </citation>
    <scope>IDENTIFICATION</scope>
</reference>
<gene>
    <name evidence="3" type="primary">LOC107010021</name>
</gene>
<dbReference type="PANTHER" id="PTHR45669:SF42">
    <property type="entry name" value="GLUTAREDOXIN DOMAIN-CONTAINING PROTEIN"/>
    <property type="match status" value="1"/>
</dbReference>
<proteinExistence type="predicted"/>
<dbReference type="Proteomes" id="UP000694930">
    <property type="component" value="Chromosome 2"/>
</dbReference>
<reference evidence="2" key="1">
    <citation type="journal article" date="2014" name="Nat. Genet.">
        <title>The genome of the stress-tolerant wild tomato species Solanum pennellii.</title>
        <authorList>
            <person name="Bolger A."/>
            <person name="Scossa F."/>
            <person name="Bolger M.E."/>
            <person name="Lanz C."/>
            <person name="Maumus F."/>
            <person name="Tohge T."/>
            <person name="Quesneville H."/>
            <person name="Alseekh S."/>
            <person name="Sorensen I."/>
            <person name="Lichtenstein G."/>
            <person name="Fich E.A."/>
            <person name="Conte M."/>
            <person name="Keller H."/>
            <person name="Schneeberger K."/>
            <person name="Schwacke R."/>
            <person name="Ofner I."/>
            <person name="Vrebalov J."/>
            <person name="Xu Y."/>
            <person name="Osorio S."/>
            <person name="Aflitos S.A."/>
            <person name="Schijlen E."/>
            <person name="Jimenez-Gomez J.M."/>
            <person name="Ryngajllo M."/>
            <person name="Kimura S."/>
            <person name="Kumar R."/>
            <person name="Koenig D."/>
            <person name="Headland L.R."/>
            <person name="Maloof J.N."/>
            <person name="Sinha N."/>
            <person name="van Ham R.C."/>
            <person name="Lankhorst R.K."/>
            <person name="Mao L."/>
            <person name="Vogel A."/>
            <person name="Arsova B."/>
            <person name="Panstruga R."/>
            <person name="Fei Z."/>
            <person name="Rose J.K."/>
            <person name="Zamir D."/>
            <person name="Carrari F."/>
            <person name="Giovannoni J.J."/>
            <person name="Weigel D."/>
            <person name="Usadel B."/>
            <person name="Fernie A.R."/>
        </authorList>
    </citation>
    <scope>NUCLEOTIDE SEQUENCE [LARGE SCALE GENOMIC DNA]</scope>
    <source>
        <strain evidence="2">cv. LA0716</strain>
    </source>
</reference>
<dbReference type="RefSeq" id="XP_015064785.2">
    <property type="nucleotide sequence ID" value="XM_015209299.2"/>
</dbReference>
<dbReference type="Pfam" id="PF00462">
    <property type="entry name" value="Glutaredoxin"/>
    <property type="match status" value="1"/>
</dbReference>
<evidence type="ECO:0000259" key="1">
    <source>
        <dbReference type="Pfam" id="PF00462"/>
    </source>
</evidence>
<dbReference type="Gene3D" id="3.40.30.10">
    <property type="entry name" value="Glutaredoxin"/>
    <property type="match status" value="1"/>
</dbReference>
<dbReference type="InterPro" id="IPR036249">
    <property type="entry name" value="Thioredoxin-like_sf"/>
</dbReference>
<dbReference type="PROSITE" id="PS51354">
    <property type="entry name" value="GLUTAREDOXIN_2"/>
    <property type="match status" value="1"/>
</dbReference>
<dbReference type="PANTHER" id="PTHR45669">
    <property type="entry name" value="GLUTAREDOXIN DOMAIN-CONTAINING CYSTEINE-RICH PROTEIN CG12206-RELATED"/>
    <property type="match status" value="1"/>
</dbReference>
<feature type="domain" description="Glutaredoxin" evidence="1">
    <location>
        <begin position="177"/>
        <end position="247"/>
    </location>
</feature>
<dbReference type="SUPFAM" id="SSF52833">
    <property type="entry name" value="Thioredoxin-like"/>
    <property type="match status" value="1"/>
</dbReference>
<organism evidence="2 3">
    <name type="scientific">Solanum pennellii</name>
    <name type="common">Tomato</name>
    <name type="synonym">Lycopersicon pennellii</name>
    <dbReference type="NCBI Taxonomy" id="28526"/>
    <lineage>
        <taxon>Eukaryota</taxon>
        <taxon>Viridiplantae</taxon>
        <taxon>Streptophyta</taxon>
        <taxon>Embryophyta</taxon>
        <taxon>Tracheophyta</taxon>
        <taxon>Spermatophyta</taxon>
        <taxon>Magnoliopsida</taxon>
        <taxon>eudicotyledons</taxon>
        <taxon>Gunneridae</taxon>
        <taxon>Pentapetalae</taxon>
        <taxon>asterids</taxon>
        <taxon>lamiids</taxon>
        <taxon>Solanales</taxon>
        <taxon>Solanaceae</taxon>
        <taxon>Solanoideae</taxon>
        <taxon>Solaneae</taxon>
        <taxon>Solanum</taxon>
        <taxon>Solanum subgen. Lycopersicon</taxon>
    </lineage>
</organism>
<accession>A0ABM1G1U6</accession>
<dbReference type="CDD" id="cd03031">
    <property type="entry name" value="GRX_GRX_like"/>
    <property type="match status" value="1"/>
</dbReference>
<evidence type="ECO:0000313" key="2">
    <source>
        <dbReference type="Proteomes" id="UP000694930"/>
    </source>
</evidence>
<dbReference type="InterPro" id="IPR002109">
    <property type="entry name" value="Glutaredoxin"/>
</dbReference>
<evidence type="ECO:0000313" key="3">
    <source>
        <dbReference type="RefSeq" id="XP_015064785.2"/>
    </source>
</evidence>
<dbReference type="Pfam" id="PF23733">
    <property type="entry name" value="GRXCR1-2_C"/>
    <property type="match status" value="1"/>
</dbReference>
<name>A0ABM1G1U6_SOLPN</name>